<organism evidence="2 3">
    <name type="scientific">Hirsutella minnesotensis 3608</name>
    <dbReference type="NCBI Taxonomy" id="1043627"/>
    <lineage>
        <taxon>Eukaryota</taxon>
        <taxon>Fungi</taxon>
        <taxon>Dikarya</taxon>
        <taxon>Ascomycota</taxon>
        <taxon>Pezizomycotina</taxon>
        <taxon>Sordariomycetes</taxon>
        <taxon>Hypocreomycetidae</taxon>
        <taxon>Hypocreales</taxon>
        <taxon>Ophiocordycipitaceae</taxon>
        <taxon>Hirsutella</taxon>
    </lineage>
</organism>
<name>A0A0F7ZLJ3_9HYPO</name>
<protein>
    <recommendedName>
        <fullName evidence="4">Peptidase M43 pregnancy-associated plasma-A domain-containing protein</fullName>
    </recommendedName>
</protein>
<accession>A0A0F7ZLJ3</accession>
<keyword evidence="3" id="KW-1185">Reference proteome</keyword>
<evidence type="ECO:0000313" key="3">
    <source>
        <dbReference type="Proteomes" id="UP000054481"/>
    </source>
</evidence>
<sequence>MRVGLFTCLAGVSAVVCAQAVLSSGPNLAASGRESATYRFINLREDKVDDFHRSLAAEEAKQAPDRGELQHVQIPLVFHVVTPEKLNTTMREKMVIAKADYIGVCKWRLTSWNRDGFWGSSATRSTKRNDRPEWVVMNNRSMEHRMMNALHQGGHETFKLIIGDFGASWSEQGEPLDGPNDTMSRLPLDTCVLGGQWLPSNTGPSYGGCGAENDFITDTPASLAREQCGIAAENIDFCPDLPGLDPVRNYMGLSAESDRKEFTAGQFRRMHTLWREYRSSKA</sequence>
<dbReference type="Proteomes" id="UP000054481">
    <property type="component" value="Unassembled WGS sequence"/>
</dbReference>
<dbReference type="Gene3D" id="3.40.390.10">
    <property type="entry name" value="Collagenase (Catalytic Domain)"/>
    <property type="match status" value="1"/>
</dbReference>
<evidence type="ECO:0000256" key="1">
    <source>
        <dbReference type="SAM" id="SignalP"/>
    </source>
</evidence>
<feature type="chain" id="PRO_5002526042" description="Peptidase M43 pregnancy-associated plasma-A domain-containing protein" evidence="1">
    <location>
        <begin position="19"/>
        <end position="282"/>
    </location>
</feature>
<dbReference type="OrthoDB" id="536211at2759"/>
<feature type="signal peptide" evidence="1">
    <location>
        <begin position="1"/>
        <end position="18"/>
    </location>
</feature>
<dbReference type="InterPro" id="IPR024079">
    <property type="entry name" value="MetalloPept_cat_dom_sf"/>
</dbReference>
<reference evidence="2 3" key="1">
    <citation type="journal article" date="2014" name="Genome Biol. Evol.">
        <title>Comparative genomics and transcriptomics analyses reveal divergent lifestyle features of nematode endoparasitic fungus Hirsutella minnesotensis.</title>
        <authorList>
            <person name="Lai Y."/>
            <person name="Liu K."/>
            <person name="Zhang X."/>
            <person name="Zhang X."/>
            <person name="Li K."/>
            <person name="Wang N."/>
            <person name="Shu C."/>
            <person name="Wu Y."/>
            <person name="Wang C."/>
            <person name="Bushley K.E."/>
            <person name="Xiang M."/>
            <person name="Liu X."/>
        </authorList>
    </citation>
    <scope>NUCLEOTIDE SEQUENCE [LARGE SCALE GENOMIC DNA]</scope>
    <source>
        <strain evidence="2 3">3608</strain>
    </source>
</reference>
<proteinExistence type="predicted"/>
<evidence type="ECO:0008006" key="4">
    <source>
        <dbReference type="Google" id="ProtNLM"/>
    </source>
</evidence>
<dbReference type="AlphaFoldDB" id="A0A0F7ZLJ3"/>
<keyword evidence="1" id="KW-0732">Signal</keyword>
<dbReference type="GO" id="GO:0008237">
    <property type="term" value="F:metallopeptidase activity"/>
    <property type="evidence" value="ECO:0007669"/>
    <property type="project" value="InterPro"/>
</dbReference>
<gene>
    <name evidence="2" type="ORF">HIM_09430</name>
</gene>
<evidence type="ECO:0000313" key="2">
    <source>
        <dbReference type="EMBL" id="KJZ71175.1"/>
    </source>
</evidence>
<dbReference type="EMBL" id="KQ030585">
    <property type="protein sequence ID" value="KJZ71175.1"/>
    <property type="molecule type" value="Genomic_DNA"/>
</dbReference>